<reference evidence="1" key="1">
    <citation type="submission" date="2020-06" db="EMBL/GenBank/DDBJ databases">
        <authorList>
            <person name="Li T."/>
            <person name="Hu X."/>
            <person name="Zhang T."/>
            <person name="Song X."/>
            <person name="Zhang H."/>
            <person name="Dai N."/>
            <person name="Sheng W."/>
            <person name="Hou X."/>
            <person name="Wei L."/>
        </authorList>
    </citation>
    <scope>NUCLEOTIDE SEQUENCE</scope>
    <source>
        <strain evidence="1">KEN8</strain>
        <tissue evidence="1">Leaf</tissue>
    </source>
</reference>
<name>A0AAW2RSZ2_9LAMI</name>
<sequence>MLFDVYCSNSYTAKYLWDELDMKYNTQEQRVKKYIVFKFIRYQMVENRAVAEQTHDVINLEHALADAEMKLPEKFLVMLDTRPKLFPNKKAKTEQATVYMVVGGFSDASISEATEGPSVEGQ</sequence>
<accession>A0AAW2RSZ2</accession>
<dbReference type="Pfam" id="PF14223">
    <property type="entry name" value="Retrotran_gag_2"/>
    <property type="match status" value="1"/>
</dbReference>
<dbReference type="AlphaFoldDB" id="A0AAW2RSZ2"/>
<dbReference type="EMBL" id="JACGWM010000003">
    <property type="protein sequence ID" value="KAL0383138.1"/>
    <property type="molecule type" value="Genomic_DNA"/>
</dbReference>
<evidence type="ECO:0000313" key="1">
    <source>
        <dbReference type="EMBL" id="KAL0383138.1"/>
    </source>
</evidence>
<organism evidence="1">
    <name type="scientific">Sesamum calycinum</name>
    <dbReference type="NCBI Taxonomy" id="2727403"/>
    <lineage>
        <taxon>Eukaryota</taxon>
        <taxon>Viridiplantae</taxon>
        <taxon>Streptophyta</taxon>
        <taxon>Embryophyta</taxon>
        <taxon>Tracheophyta</taxon>
        <taxon>Spermatophyta</taxon>
        <taxon>Magnoliopsida</taxon>
        <taxon>eudicotyledons</taxon>
        <taxon>Gunneridae</taxon>
        <taxon>Pentapetalae</taxon>
        <taxon>asterids</taxon>
        <taxon>lamiids</taxon>
        <taxon>Lamiales</taxon>
        <taxon>Pedaliaceae</taxon>
        <taxon>Sesamum</taxon>
    </lineage>
</organism>
<proteinExistence type="predicted"/>
<protein>
    <submittedName>
        <fullName evidence="1">Uncharacterized protein</fullName>
    </submittedName>
</protein>
<gene>
    <name evidence="1" type="ORF">Scaly_0601100</name>
</gene>
<reference evidence="1" key="2">
    <citation type="journal article" date="2024" name="Plant">
        <title>Genomic evolution and insights into agronomic trait innovations of Sesamum species.</title>
        <authorList>
            <person name="Miao H."/>
            <person name="Wang L."/>
            <person name="Qu L."/>
            <person name="Liu H."/>
            <person name="Sun Y."/>
            <person name="Le M."/>
            <person name="Wang Q."/>
            <person name="Wei S."/>
            <person name="Zheng Y."/>
            <person name="Lin W."/>
            <person name="Duan Y."/>
            <person name="Cao H."/>
            <person name="Xiong S."/>
            <person name="Wang X."/>
            <person name="Wei L."/>
            <person name="Li C."/>
            <person name="Ma Q."/>
            <person name="Ju M."/>
            <person name="Zhao R."/>
            <person name="Li G."/>
            <person name="Mu C."/>
            <person name="Tian Q."/>
            <person name="Mei H."/>
            <person name="Zhang T."/>
            <person name="Gao T."/>
            <person name="Zhang H."/>
        </authorList>
    </citation>
    <scope>NUCLEOTIDE SEQUENCE</scope>
    <source>
        <strain evidence="1">KEN8</strain>
    </source>
</reference>
<comment type="caution">
    <text evidence="1">The sequence shown here is derived from an EMBL/GenBank/DDBJ whole genome shotgun (WGS) entry which is preliminary data.</text>
</comment>